<dbReference type="Proteomes" id="UP000055702">
    <property type="component" value="Unassembled WGS sequence"/>
</dbReference>
<dbReference type="RefSeq" id="WP_059746225.1">
    <property type="nucleotide sequence ID" value="NZ_LRDC01000023.1"/>
</dbReference>
<evidence type="ECO:0000256" key="3">
    <source>
        <dbReference type="ARBA" id="ARBA00012071"/>
    </source>
</evidence>
<evidence type="ECO:0000313" key="14">
    <source>
        <dbReference type="EMBL" id="KVX01461.1"/>
    </source>
</evidence>
<dbReference type="EC" id="2.7.1.130" evidence="3 13"/>
<name>A0A106BZH6_SHEFR</name>
<keyword evidence="6 13" id="KW-0441">Lipid A biosynthesis</keyword>
<dbReference type="HAMAP" id="MF_00409">
    <property type="entry name" value="LpxK"/>
    <property type="match status" value="1"/>
</dbReference>
<keyword evidence="9 13" id="KW-0418">Kinase</keyword>
<dbReference type="InterPro" id="IPR003758">
    <property type="entry name" value="LpxK"/>
</dbReference>
<comment type="catalytic activity">
    <reaction evidence="13">
        <text>a lipid A disaccharide + ATP = a lipid IVA + ADP + H(+)</text>
        <dbReference type="Rhea" id="RHEA:67840"/>
        <dbReference type="ChEBI" id="CHEBI:15378"/>
        <dbReference type="ChEBI" id="CHEBI:30616"/>
        <dbReference type="ChEBI" id="CHEBI:176343"/>
        <dbReference type="ChEBI" id="CHEBI:176425"/>
        <dbReference type="ChEBI" id="CHEBI:456216"/>
        <dbReference type="EC" id="2.7.1.130"/>
    </reaction>
</comment>
<dbReference type="AlphaFoldDB" id="A0A106BZH6"/>
<organism evidence="14">
    <name type="scientific">Shewanella frigidimarina</name>
    <dbReference type="NCBI Taxonomy" id="56812"/>
    <lineage>
        <taxon>Bacteria</taxon>
        <taxon>Pseudomonadati</taxon>
        <taxon>Pseudomonadota</taxon>
        <taxon>Gammaproteobacteria</taxon>
        <taxon>Alteromonadales</taxon>
        <taxon>Shewanellaceae</taxon>
        <taxon>Shewanella</taxon>
    </lineage>
</organism>
<sequence length="335" mass="36920">MQQLIHRIWYQGHQAKWLLLPLSGVFWLISTIRRLLFSCGFKQAQVLPVPVIVVGNITAGGSGKTPTVIYLIELLRQHGYRPGVISRGYGVNVDGVVAVTPNAKASDVGDEPAMIMARTQVPMVVGAKRVNAAQTLLTDFDVDVIISDDGLQHYALGRDIEIALVDGERRYGNHCLLPAGPLREGLWRLNSVDFVINNGGPAQNGEVLMALEPAPLCLVDNNLDDKFNQQNSVVAMAGIGNPQRFFNSISQLGYKVVKTVEFADHQAFDKKQLSDLSVQHSLLMTEKDAVKCRDFAQSNWWYLPVNAKLNSEFDHALLSQLQQVAQTKKGLSHGI</sequence>
<evidence type="ECO:0000256" key="13">
    <source>
        <dbReference type="HAMAP-Rule" id="MF_00409"/>
    </source>
</evidence>
<dbReference type="UniPathway" id="UPA00359">
    <property type="reaction ID" value="UER00482"/>
</dbReference>
<keyword evidence="7 13" id="KW-0808">Transferase</keyword>
<evidence type="ECO:0000256" key="9">
    <source>
        <dbReference type="ARBA" id="ARBA00022777"/>
    </source>
</evidence>
<evidence type="ECO:0000256" key="8">
    <source>
        <dbReference type="ARBA" id="ARBA00022741"/>
    </source>
</evidence>
<evidence type="ECO:0000256" key="7">
    <source>
        <dbReference type="ARBA" id="ARBA00022679"/>
    </source>
</evidence>
<gene>
    <name evidence="13" type="primary">lpxK</name>
    <name evidence="14" type="ORF">AWJ07_17705</name>
</gene>
<comment type="function">
    <text evidence="1 13">Transfers the gamma-phosphate of ATP to the 4'-position of a tetraacyldisaccharide 1-phosphate intermediate (termed DS-1-P) to form tetraacyldisaccharide 1,4'-bis-phosphate (lipid IVA).</text>
</comment>
<evidence type="ECO:0000256" key="6">
    <source>
        <dbReference type="ARBA" id="ARBA00022556"/>
    </source>
</evidence>
<proteinExistence type="inferred from homology"/>
<evidence type="ECO:0000256" key="12">
    <source>
        <dbReference type="ARBA" id="ARBA00029757"/>
    </source>
</evidence>
<dbReference type="Pfam" id="PF02606">
    <property type="entry name" value="LpxK"/>
    <property type="match status" value="1"/>
</dbReference>
<dbReference type="GO" id="GO:0009029">
    <property type="term" value="F:lipid-A 4'-kinase activity"/>
    <property type="evidence" value="ECO:0007669"/>
    <property type="project" value="UniProtKB-UniRule"/>
</dbReference>
<evidence type="ECO:0000256" key="11">
    <source>
        <dbReference type="ARBA" id="ARBA00023098"/>
    </source>
</evidence>
<evidence type="ECO:0000256" key="1">
    <source>
        <dbReference type="ARBA" id="ARBA00002274"/>
    </source>
</evidence>
<protein>
    <recommendedName>
        <fullName evidence="4 13">Tetraacyldisaccharide 4'-kinase</fullName>
        <ecNumber evidence="3 13">2.7.1.130</ecNumber>
    </recommendedName>
    <alternativeName>
        <fullName evidence="12 13">Lipid A 4'-kinase</fullName>
    </alternativeName>
</protein>
<evidence type="ECO:0000256" key="5">
    <source>
        <dbReference type="ARBA" id="ARBA00022516"/>
    </source>
</evidence>
<keyword evidence="5 13" id="KW-0444">Lipid biosynthesis</keyword>
<feature type="binding site" evidence="13">
    <location>
        <begin position="58"/>
        <end position="65"/>
    </location>
    <ligand>
        <name>ATP</name>
        <dbReference type="ChEBI" id="CHEBI:30616"/>
    </ligand>
</feature>
<reference evidence="14 15" key="1">
    <citation type="submission" date="2016-01" db="EMBL/GenBank/DDBJ databases">
        <title>Draft genome of the antarctic isolate Shewanella frigidimarina Ag06-30.</title>
        <authorList>
            <person name="Parmeciano Di Noto G."/>
            <person name="Vazquez S."/>
            <person name="Mac Cormack W."/>
            <person name="Iriarte A."/>
            <person name="Quiroga C."/>
        </authorList>
    </citation>
    <scope>NUCLEOTIDE SEQUENCE [LARGE SCALE GENOMIC DNA]</scope>
    <source>
        <strain evidence="14 15">Ag06-30</strain>
    </source>
</reference>
<evidence type="ECO:0000256" key="2">
    <source>
        <dbReference type="ARBA" id="ARBA00004870"/>
    </source>
</evidence>
<evidence type="ECO:0000256" key="4">
    <source>
        <dbReference type="ARBA" id="ARBA00016436"/>
    </source>
</evidence>
<comment type="similarity">
    <text evidence="13">Belongs to the LpxK family.</text>
</comment>
<comment type="pathway">
    <text evidence="2 13">Glycolipid biosynthesis; lipid IV(A) biosynthesis; lipid IV(A) from (3R)-3-hydroxytetradecanoyl-[acyl-carrier-protein] and UDP-N-acetyl-alpha-D-glucosamine: step 6/6.</text>
</comment>
<keyword evidence="10 13" id="KW-0067">ATP-binding</keyword>
<dbReference type="GO" id="GO:0005524">
    <property type="term" value="F:ATP binding"/>
    <property type="evidence" value="ECO:0007669"/>
    <property type="project" value="UniProtKB-UniRule"/>
</dbReference>
<dbReference type="EMBL" id="LRDC01000023">
    <property type="protein sequence ID" value="KVX01461.1"/>
    <property type="molecule type" value="Genomic_DNA"/>
</dbReference>
<dbReference type="GO" id="GO:0009245">
    <property type="term" value="P:lipid A biosynthetic process"/>
    <property type="evidence" value="ECO:0007669"/>
    <property type="project" value="UniProtKB-UniRule"/>
</dbReference>
<dbReference type="GO" id="GO:0005886">
    <property type="term" value="C:plasma membrane"/>
    <property type="evidence" value="ECO:0007669"/>
    <property type="project" value="TreeGrafter"/>
</dbReference>
<dbReference type="SUPFAM" id="SSF52540">
    <property type="entry name" value="P-loop containing nucleoside triphosphate hydrolases"/>
    <property type="match status" value="1"/>
</dbReference>
<keyword evidence="11 13" id="KW-0443">Lipid metabolism</keyword>
<dbReference type="NCBIfam" id="TIGR00682">
    <property type="entry name" value="lpxK"/>
    <property type="match status" value="1"/>
</dbReference>
<keyword evidence="8 13" id="KW-0547">Nucleotide-binding</keyword>
<accession>A0A106BZH6</accession>
<dbReference type="PANTHER" id="PTHR42724:SF1">
    <property type="entry name" value="TETRAACYLDISACCHARIDE 4'-KINASE, MITOCHONDRIAL-RELATED"/>
    <property type="match status" value="1"/>
</dbReference>
<evidence type="ECO:0000313" key="15">
    <source>
        <dbReference type="Proteomes" id="UP000055702"/>
    </source>
</evidence>
<comment type="caution">
    <text evidence="14">The sequence shown here is derived from an EMBL/GenBank/DDBJ whole genome shotgun (WGS) entry which is preliminary data.</text>
</comment>
<dbReference type="InterPro" id="IPR027417">
    <property type="entry name" value="P-loop_NTPase"/>
</dbReference>
<dbReference type="GO" id="GO:0009244">
    <property type="term" value="P:lipopolysaccharide core region biosynthetic process"/>
    <property type="evidence" value="ECO:0007669"/>
    <property type="project" value="TreeGrafter"/>
</dbReference>
<evidence type="ECO:0000256" key="10">
    <source>
        <dbReference type="ARBA" id="ARBA00022840"/>
    </source>
</evidence>
<dbReference type="PANTHER" id="PTHR42724">
    <property type="entry name" value="TETRAACYLDISACCHARIDE 4'-KINASE"/>
    <property type="match status" value="1"/>
</dbReference>